<gene>
    <name evidence="1" type="primary">ORF62</name>
    <name evidence="1" type="ORF">Ppul_167</name>
</gene>
<name>A0A141SFC6_9RHOD</name>
<dbReference type="AlphaFoldDB" id="A0A141SFC6"/>
<keyword evidence="1" id="KW-0934">Plastid</keyword>
<geneLocation type="plastid" evidence="1"/>
<accession>A0A141SFC6</accession>
<sequence length="62" mass="6989">MNNKIQFKFNYALLLSCATAICGYKSCRETISVLLIKYESGYSLLSDRPAAFIPIIVLKKNL</sequence>
<proteinExistence type="predicted"/>
<dbReference type="GeneID" id="27216379"/>
<organism evidence="1">
    <name type="scientific">Pyropia pulchra</name>
    <dbReference type="NCBI Taxonomy" id="60925"/>
    <lineage>
        <taxon>Eukaryota</taxon>
        <taxon>Rhodophyta</taxon>
        <taxon>Bangiophyceae</taxon>
        <taxon>Bangiales</taxon>
        <taxon>Bangiaceae</taxon>
        <taxon>Pyropia</taxon>
    </lineage>
</organism>
<dbReference type="EMBL" id="KT266789">
    <property type="protein sequence ID" value="AMK96994.1"/>
    <property type="molecule type" value="Genomic_DNA"/>
</dbReference>
<evidence type="ECO:0000313" key="1">
    <source>
        <dbReference type="EMBL" id="AMK96994.1"/>
    </source>
</evidence>
<protein>
    <submittedName>
        <fullName evidence="1">Uncharacterized protein</fullName>
    </submittedName>
</protein>
<reference evidence="1" key="1">
    <citation type="submission" date="2015-07" db="EMBL/GenBank/DDBJ databases">
        <title>Reconstructing the complex evolutionary history of mobile plasmids in red algal genomes.</title>
        <authorList>
            <person name="Lee J."/>
            <person name="Kim K.M."/>
            <person name="Yang E.C."/>
            <person name="Miller K.A."/>
            <person name="Boo S.M."/>
            <person name="Bhattacharya D."/>
            <person name="Yoon H.S."/>
        </authorList>
    </citation>
    <scope>NUCLEOTIDE SEQUENCE</scope>
</reference>
<dbReference type="RefSeq" id="YP_009244752.1">
    <property type="nucleotide sequence ID" value="NC_029861.1"/>
</dbReference>